<dbReference type="GO" id="GO:0006508">
    <property type="term" value="P:proteolysis"/>
    <property type="evidence" value="ECO:0007669"/>
    <property type="project" value="InterPro"/>
</dbReference>
<dbReference type="AlphaFoldDB" id="A0A378MXQ3"/>
<proteinExistence type="predicted"/>
<dbReference type="EMBL" id="UGPN01000002">
    <property type="protein sequence ID" value="STY60874.1"/>
    <property type="molecule type" value="Genomic_DNA"/>
</dbReference>
<evidence type="ECO:0000259" key="1">
    <source>
        <dbReference type="Pfam" id="PF00082"/>
    </source>
</evidence>
<name>A0A378MXQ3_MANHA</name>
<gene>
    <name evidence="2" type="primary">ssa1_5</name>
    <name evidence="2" type="ORF">NCTC10638_02081</name>
</gene>
<accession>A0A378MXQ3</accession>
<dbReference type="GO" id="GO:0008236">
    <property type="term" value="F:serine-type peptidase activity"/>
    <property type="evidence" value="ECO:0007669"/>
    <property type="project" value="InterPro"/>
</dbReference>
<keyword evidence="2" id="KW-0378">Hydrolase</keyword>
<dbReference type="InterPro" id="IPR000209">
    <property type="entry name" value="Peptidase_S8/S53_dom"/>
</dbReference>
<evidence type="ECO:0000313" key="3">
    <source>
        <dbReference type="Proteomes" id="UP000254802"/>
    </source>
</evidence>
<sequence length="95" mass="10396">MVKHPRHSSHLHPLIHQLTTPEGEVRIYDASYPQFEVKPVEKEDGIDLIPSLETHGAGVAGIIAAQADKTLGDGYSGGIAKELSFMLQRSHINEL</sequence>
<dbReference type="EC" id="3.4.21.-" evidence="2"/>
<evidence type="ECO:0000313" key="2">
    <source>
        <dbReference type="EMBL" id="STY60874.1"/>
    </source>
</evidence>
<feature type="domain" description="Peptidase S8/S53" evidence="1">
    <location>
        <begin position="3"/>
        <end position="83"/>
    </location>
</feature>
<dbReference type="Proteomes" id="UP000254802">
    <property type="component" value="Unassembled WGS sequence"/>
</dbReference>
<reference evidence="2 3" key="1">
    <citation type="submission" date="2018-06" db="EMBL/GenBank/DDBJ databases">
        <authorList>
            <consortium name="Pathogen Informatics"/>
            <person name="Doyle S."/>
        </authorList>
    </citation>
    <scope>NUCLEOTIDE SEQUENCE [LARGE SCALE GENOMIC DNA]</scope>
    <source>
        <strain evidence="2 3">NCTC10638</strain>
    </source>
</reference>
<protein>
    <submittedName>
        <fullName evidence="2">Serotype-specific antigen 1</fullName>
        <ecNumber evidence="2">3.4.21.-</ecNumber>
    </submittedName>
</protein>
<dbReference type="Pfam" id="PF00082">
    <property type="entry name" value="Peptidase_S8"/>
    <property type="match status" value="1"/>
</dbReference>
<organism evidence="2 3">
    <name type="scientific">Mannheimia haemolytica</name>
    <name type="common">Pasteurella haemolytica</name>
    <dbReference type="NCBI Taxonomy" id="75985"/>
    <lineage>
        <taxon>Bacteria</taxon>
        <taxon>Pseudomonadati</taxon>
        <taxon>Pseudomonadota</taxon>
        <taxon>Gammaproteobacteria</taxon>
        <taxon>Pasteurellales</taxon>
        <taxon>Pasteurellaceae</taxon>
        <taxon>Mannheimia</taxon>
    </lineage>
</organism>